<evidence type="ECO:0000313" key="2">
    <source>
        <dbReference type="Proteomes" id="UP000245918"/>
    </source>
</evidence>
<sequence length="188" mass="21115">MHRRKRILLIGNCEYELLGLSHLLVCMGYAVVRRPNVSLGRKGYDLTLVALSAELLAGWGRHLQRVRKLYAANPVPMVLLVPSRLKGMTLLRGTAQVINGRYNLSKLRTMLQQAFKGASDPEPAGELTCHQKKALMSLRMAINCNASQEVTPHKDYYLRSRLVEHVGVKNLHVLCVSGLLSEVNCWQE</sequence>
<reference evidence="1" key="1">
    <citation type="submission" date="2021-09" db="EMBL/GenBank/DDBJ databases">
        <title>Comparative genomics of Edwardsiella genus reveals species-based diversity.</title>
        <authorList>
            <person name="Tekedar H.C."/>
            <person name="Kumru S."/>
            <person name="Waldbieser G.C."/>
            <person name="Reichley S.R."/>
            <person name="Lawrence M.L."/>
            <person name="Griffin M.J."/>
        </authorList>
    </citation>
    <scope>NUCLEOTIDE SEQUENCE</scope>
    <source>
        <strain evidence="1">ATCC 15947</strain>
    </source>
</reference>
<geneLocation type="plasmid" evidence="1 2">
    <name>pET-ATCC-159-1</name>
</geneLocation>
<gene>
    <name evidence="1" type="ORF">DCL27_17130</name>
</gene>
<keyword evidence="2" id="KW-1185">Reference proteome</keyword>
<organism evidence="1 2">
    <name type="scientific">Edwardsiella tarda ATCC 15947 = NBRC 105688</name>
    <dbReference type="NCBI Taxonomy" id="667121"/>
    <lineage>
        <taxon>Bacteria</taxon>
        <taxon>Pseudomonadati</taxon>
        <taxon>Pseudomonadota</taxon>
        <taxon>Gammaproteobacteria</taxon>
        <taxon>Enterobacterales</taxon>
        <taxon>Hafniaceae</taxon>
        <taxon>Edwardsiella</taxon>
    </lineage>
</organism>
<keyword evidence="1" id="KW-0614">Plasmid</keyword>
<dbReference type="EMBL" id="CP084508">
    <property type="protein sequence ID" value="UCQ02030.1"/>
    <property type="molecule type" value="Genomic_DNA"/>
</dbReference>
<name>A0AC61TMT0_EDWTA</name>
<proteinExistence type="predicted"/>
<evidence type="ECO:0000313" key="1">
    <source>
        <dbReference type="EMBL" id="UCQ02030.1"/>
    </source>
</evidence>
<protein>
    <submittedName>
        <fullName evidence="1">Uncharacterized protein</fullName>
    </submittedName>
</protein>
<dbReference type="Proteomes" id="UP000245918">
    <property type="component" value="Plasmid pET-ATCC-159-1"/>
</dbReference>
<accession>A0AC61TMT0</accession>